<dbReference type="OrthoDB" id="5819035at2759"/>
<dbReference type="Proteomes" id="UP000054047">
    <property type="component" value="Unassembled WGS sequence"/>
</dbReference>
<dbReference type="SUPFAM" id="SSF49854">
    <property type="entry name" value="Spermadhesin, CUB domain"/>
    <property type="match status" value="1"/>
</dbReference>
<feature type="domain" description="EGF-like" evidence="1 2">
    <location>
        <begin position="52"/>
        <end position="63"/>
    </location>
</feature>
<evidence type="ECO:0000259" key="2">
    <source>
        <dbReference type="PROSITE" id="PS01186"/>
    </source>
</evidence>
<dbReference type="InterPro" id="IPR000742">
    <property type="entry name" value="EGF"/>
</dbReference>
<dbReference type="PROSITE" id="PS01186">
    <property type="entry name" value="EGF_2"/>
    <property type="match status" value="1"/>
</dbReference>
<dbReference type="EMBL" id="KN768271">
    <property type="protein sequence ID" value="KIH46944.1"/>
    <property type="molecule type" value="Genomic_DNA"/>
</dbReference>
<sequence>MRVAFKAGQAPVVDITVAMVQRKSISGDKCNPNTSAKCENGGFPHPRRCNECICPGGYGGTLCNQRPKDCEHGETLEASNGWNSLTAMVQKKNNDGSYVTCTYWITAPDDKKIEIEIESINTKETTVGCAKGGVEIKANANHTVTGYRCDDTEDTYNFPRRTRGTVLLLLL</sequence>
<keyword evidence="4" id="KW-1185">Reference proteome</keyword>
<dbReference type="Gene3D" id="2.60.120.290">
    <property type="entry name" value="Spermadhesin, CUB domain"/>
    <property type="match status" value="1"/>
</dbReference>
<dbReference type="AlphaFoldDB" id="A0A0C2FJL7"/>
<organism evidence="3 4">
    <name type="scientific">Ancylostoma duodenale</name>
    <dbReference type="NCBI Taxonomy" id="51022"/>
    <lineage>
        <taxon>Eukaryota</taxon>
        <taxon>Metazoa</taxon>
        <taxon>Ecdysozoa</taxon>
        <taxon>Nematoda</taxon>
        <taxon>Chromadorea</taxon>
        <taxon>Rhabditida</taxon>
        <taxon>Rhabditina</taxon>
        <taxon>Rhabditomorpha</taxon>
        <taxon>Strongyloidea</taxon>
        <taxon>Ancylostomatidae</taxon>
        <taxon>Ancylostomatinae</taxon>
        <taxon>Ancylostoma</taxon>
    </lineage>
</organism>
<accession>A0A0C2FJL7</accession>
<name>A0A0C2FJL7_9BILA</name>
<evidence type="ECO:0000259" key="1">
    <source>
        <dbReference type="PROSITE" id="PS00022"/>
    </source>
</evidence>
<dbReference type="PROSITE" id="PS00022">
    <property type="entry name" value="EGF_1"/>
    <property type="match status" value="1"/>
</dbReference>
<reference evidence="3 4" key="1">
    <citation type="submission" date="2013-12" db="EMBL/GenBank/DDBJ databases">
        <title>Draft genome of the parsitic nematode Ancylostoma duodenale.</title>
        <authorList>
            <person name="Mitreva M."/>
        </authorList>
    </citation>
    <scope>NUCLEOTIDE SEQUENCE [LARGE SCALE GENOMIC DNA]</scope>
    <source>
        <strain evidence="3 4">Zhejiang</strain>
    </source>
</reference>
<proteinExistence type="predicted"/>
<gene>
    <name evidence="3" type="ORF">ANCDUO_23001</name>
</gene>
<protein>
    <recommendedName>
        <fullName evidence="1 2">EGF-like domain-containing protein</fullName>
    </recommendedName>
</protein>
<dbReference type="InterPro" id="IPR035914">
    <property type="entry name" value="Sperma_CUB_dom_sf"/>
</dbReference>
<evidence type="ECO:0000313" key="3">
    <source>
        <dbReference type="EMBL" id="KIH46944.1"/>
    </source>
</evidence>
<evidence type="ECO:0000313" key="4">
    <source>
        <dbReference type="Proteomes" id="UP000054047"/>
    </source>
</evidence>